<dbReference type="Pfam" id="PF02028">
    <property type="entry name" value="BCCT"/>
    <property type="match status" value="1"/>
</dbReference>
<evidence type="ECO:0000256" key="5">
    <source>
        <dbReference type="ARBA" id="ARBA00022692"/>
    </source>
</evidence>
<keyword evidence="3" id="KW-0813">Transport</keyword>
<sequence>MKAKTDWPVFAISGGILVLFVLASLIQADVVADIVDLLFGWSTTYFGAFWQVLMVAIFAVALGLMISKYGNIRLGLTDRPETSNFKWIAMIITTLMAGGGVFWAAAEPVYHFLETPPMYGDTPPAEEATIFPALAQSFLDWGFLAWAVNGTLAVVVLMYGQSKGMPLKPRILLYPIFGEKIMEKSTLGTLVDSFSIVAVAAGTIGPIGFLGLQVAYMMDELFGVPNTLVTQLVIVFGLVLIAAISAMTGVHKGIQFLSRFNIAFAIFLSVLILLIGPGKFIVDNFLGAFGVYVQDFLKLAFYRGDDGWLSQWTLFFWGWFIGYAPLMAIFISRISHGRTLRELFLAVLIISPLVMNFWFTIVGGTGIFHELQHPGSVSAPLDAGGLPAAINAIVTQLPGGFWLATGFLIVAIIFVATTADTLSYTISITITGRDNPQKGMRVFWAIIMGAMASILIMLGEGSIGALQSFIVVTAVPVSLILLPSLWLAPRVAKIMAREQGIIKKKTSS</sequence>
<keyword evidence="5 8" id="KW-0812">Transmembrane</keyword>
<dbReference type="Proteomes" id="UP000568839">
    <property type="component" value="Unassembled WGS sequence"/>
</dbReference>
<organism evidence="9 10">
    <name type="scientific">Geomicrobium halophilum</name>
    <dbReference type="NCBI Taxonomy" id="549000"/>
    <lineage>
        <taxon>Bacteria</taxon>
        <taxon>Bacillati</taxon>
        <taxon>Bacillota</taxon>
        <taxon>Bacilli</taxon>
        <taxon>Bacillales</taxon>
        <taxon>Geomicrobium</taxon>
    </lineage>
</organism>
<evidence type="ECO:0000256" key="7">
    <source>
        <dbReference type="ARBA" id="ARBA00023136"/>
    </source>
</evidence>
<keyword evidence="10" id="KW-1185">Reference proteome</keyword>
<feature type="transmembrane region" description="Helical" evidence="8">
    <location>
        <begin position="190"/>
        <end position="216"/>
    </location>
</feature>
<evidence type="ECO:0000256" key="6">
    <source>
        <dbReference type="ARBA" id="ARBA00022989"/>
    </source>
</evidence>
<feature type="transmembrane region" description="Helical" evidence="8">
    <location>
        <begin position="44"/>
        <end position="66"/>
    </location>
</feature>
<evidence type="ECO:0000313" key="10">
    <source>
        <dbReference type="Proteomes" id="UP000568839"/>
    </source>
</evidence>
<comment type="subcellular location">
    <subcellularLocation>
        <location evidence="1">Cell membrane</location>
        <topology evidence="1">Multi-pass membrane protein</topology>
    </subcellularLocation>
</comment>
<evidence type="ECO:0000256" key="3">
    <source>
        <dbReference type="ARBA" id="ARBA00022448"/>
    </source>
</evidence>
<evidence type="ECO:0000256" key="4">
    <source>
        <dbReference type="ARBA" id="ARBA00022475"/>
    </source>
</evidence>
<feature type="transmembrane region" description="Helical" evidence="8">
    <location>
        <begin position="312"/>
        <end position="331"/>
    </location>
</feature>
<feature type="transmembrane region" description="Helical" evidence="8">
    <location>
        <begin position="343"/>
        <end position="368"/>
    </location>
</feature>
<dbReference type="PANTHER" id="PTHR30047:SF7">
    <property type="entry name" value="HIGH-AFFINITY CHOLINE TRANSPORT PROTEIN"/>
    <property type="match status" value="1"/>
</dbReference>
<protein>
    <submittedName>
        <fullName evidence="9">Choline-glycine betaine transporter</fullName>
    </submittedName>
</protein>
<dbReference type="RefSeq" id="WP_221434314.1">
    <property type="nucleotide sequence ID" value="NZ_JACHHJ010000004.1"/>
</dbReference>
<feature type="transmembrane region" description="Helical" evidence="8">
    <location>
        <begin position="262"/>
        <end position="282"/>
    </location>
</feature>
<dbReference type="EMBL" id="JACHHJ010000004">
    <property type="protein sequence ID" value="MBB6450851.1"/>
    <property type="molecule type" value="Genomic_DNA"/>
</dbReference>
<evidence type="ECO:0000256" key="8">
    <source>
        <dbReference type="SAM" id="Phobius"/>
    </source>
</evidence>
<feature type="transmembrane region" description="Helical" evidence="8">
    <location>
        <begin position="228"/>
        <end position="250"/>
    </location>
</feature>
<evidence type="ECO:0000256" key="1">
    <source>
        <dbReference type="ARBA" id="ARBA00004651"/>
    </source>
</evidence>
<keyword evidence="4" id="KW-1003">Cell membrane</keyword>
<feature type="transmembrane region" description="Helical" evidence="8">
    <location>
        <begin position="401"/>
        <end position="422"/>
    </location>
</feature>
<dbReference type="PANTHER" id="PTHR30047">
    <property type="entry name" value="HIGH-AFFINITY CHOLINE TRANSPORT PROTEIN-RELATED"/>
    <property type="match status" value="1"/>
</dbReference>
<reference evidence="9 10" key="1">
    <citation type="submission" date="2020-08" db="EMBL/GenBank/DDBJ databases">
        <title>Genomic Encyclopedia of Type Strains, Phase IV (KMG-IV): sequencing the most valuable type-strain genomes for metagenomic binning, comparative biology and taxonomic classification.</title>
        <authorList>
            <person name="Goeker M."/>
        </authorList>
    </citation>
    <scope>NUCLEOTIDE SEQUENCE [LARGE SCALE GENOMIC DNA]</scope>
    <source>
        <strain evidence="9 10">DSM 21769</strain>
    </source>
</reference>
<gene>
    <name evidence="9" type="ORF">HNR44_002841</name>
</gene>
<feature type="transmembrane region" description="Helical" evidence="8">
    <location>
        <begin position="141"/>
        <end position="160"/>
    </location>
</feature>
<dbReference type="GO" id="GO:0022857">
    <property type="term" value="F:transmembrane transporter activity"/>
    <property type="evidence" value="ECO:0007669"/>
    <property type="project" value="InterPro"/>
</dbReference>
<dbReference type="InterPro" id="IPR000060">
    <property type="entry name" value="BCCT_transptr"/>
</dbReference>
<evidence type="ECO:0000313" key="9">
    <source>
        <dbReference type="EMBL" id="MBB6450851.1"/>
    </source>
</evidence>
<feature type="transmembrane region" description="Helical" evidence="8">
    <location>
        <begin position="442"/>
        <end position="459"/>
    </location>
</feature>
<proteinExistence type="inferred from homology"/>
<keyword evidence="7 8" id="KW-0472">Membrane</keyword>
<feature type="transmembrane region" description="Helical" evidence="8">
    <location>
        <begin position="465"/>
        <end position="488"/>
    </location>
</feature>
<comment type="caution">
    <text evidence="9">The sequence shown here is derived from an EMBL/GenBank/DDBJ whole genome shotgun (WGS) entry which is preliminary data.</text>
</comment>
<evidence type="ECO:0000256" key="2">
    <source>
        <dbReference type="ARBA" id="ARBA00005658"/>
    </source>
</evidence>
<accession>A0A841PWK0</accession>
<dbReference type="AlphaFoldDB" id="A0A841PWK0"/>
<feature type="transmembrane region" description="Helical" evidence="8">
    <location>
        <begin position="87"/>
        <end position="106"/>
    </location>
</feature>
<dbReference type="GO" id="GO:0005886">
    <property type="term" value="C:plasma membrane"/>
    <property type="evidence" value="ECO:0007669"/>
    <property type="project" value="UniProtKB-SubCell"/>
</dbReference>
<comment type="similarity">
    <text evidence="2">Belongs to the BCCT transporter (TC 2.A.15) family.</text>
</comment>
<keyword evidence="6 8" id="KW-1133">Transmembrane helix</keyword>
<name>A0A841PWK0_9BACL</name>